<reference evidence="1 2" key="1">
    <citation type="submission" date="2014-09" db="EMBL/GenBank/DDBJ databases">
        <title>Whole Genome Shotgun of Flavobacterium aquatile LMG 4008.</title>
        <authorList>
            <person name="Gale A.N."/>
            <person name="Pipes S.E."/>
            <person name="Newman J.D."/>
        </authorList>
    </citation>
    <scope>NUCLEOTIDE SEQUENCE [LARGE SCALE GENOMIC DNA]</scope>
    <source>
        <strain evidence="1 2">LMG 4008</strain>
    </source>
</reference>
<dbReference type="STRING" id="1453498.LG45_16425"/>
<keyword evidence="2" id="KW-1185">Reference proteome</keyword>
<evidence type="ECO:0000313" key="1">
    <source>
        <dbReference type="EMBL" id="KGD66998.1"/>
    </source>
</evidence>
<proteinExistence type="predicted"/>
<protein>
    <recommendedName>
        <fullName evidence="3">Response regulatory domain-containing protein</fullName>
    </recommendedName>
</protein>
<gene>
    <name evidence="1" type="ORF">LG45_16425</name>
</gene>
<dbReference type="Proteomes" id="UP000029554">
    <property type="component" value="Unassembled WGS sequence"/>
</dbReference>
<dbReference type="EMBL" id="JRHH01000006">
    <property type="protein sequence ID" value="KGD66998.1"/>
    <property type="molecule type" value="Genomic_DNA"/>
</dbReference>
<evidence type="ECO:0000313" key="2">
    <source>
        <dbReference type="Proteomes" id="UP000029554"/>
    </source>
</evidence>
<dbReference type="AlphaFoldDB" id="A0A095TXA2"/>
<organism evidence="1 2">
    <name type="scientific">Flavobacterium aquatile LMG 4008 = ATCC 11947</name>
    <dbReference type="NCBI Taxonomy" id="1453498"/>
    <lineage>
        <taxon>Bacteria</taxon>
        <taxon>Pseudomonadati</taxon>
        <taxon>Bacteroidota</taxon>
        <taxon>Flavobacteriia</taxon>
        <taxon>Flavobacteriales</taxon>
        <taxon>Flavobacteriaceae</taxon>
        <taxon>Flavobacterium</taxon>
    </lineage>
</organism>
<evidence type="ECO:0008006" key="3">
    <source>
        <dbReference type="Google" id="ProtNLM"/>
    </source>
</evidence>
<comment type="caution">
    <text evidence="1">The sequence shown here is derived from an EMBL/GenBank/DDBJ whole genome shotgun (WGS) entry which is preliminary data.</text>
</comment>
<dbReference type="OrthoDB" id="1374164at2"/>
<sequence>MNKKRLFVYDTCRGFARFIKINFSNEYEILTCNLKRNLQDSSIEEIQVAFVNINQYEDVVDFFYIRSKVKFVFALSKFPDVKLMLEEFQDVIFLDLDMLKSDAIRQILDNLKIMESN</sequence>
<dbReference type="RefSeq" id="WP_035129139.1">
    <property type="nucleotide sequence ID" value="NZ_JRHH01000006.1"/>
</dbReference>
<accession>A0A095TXA2</accession>
<name>A0A095TXA2_9FLAO</name>